<sequence length="93" mass="10532">MNSDNSNDSEDVKLCRVPTMQMDSYLGLHQYNLGCESNCHELSNPAISNSLLRFRRNALVCTKGLQVVLITFGFDQIDEYVWGTNFGNNWAPI</sequence>
<evidence type="ECO:0000313" key="2">
    <source>
        <dbReference type="Proteomes" id="UP001234178"/>
    </source>
</evidence>
<reference evidence="1 2" key="1">
    <citation type="journal article" date="2023" name="Nucleic Acids Res.">
        <title>The hologenome of Daphnia magna reveals possible DNA methylation and microbiome-mediated evolution of the host genome.</title>
        <authorList>
            <person name="Chaturvedi A."/>
            <person name="Li X."/>
            <person name="Dhandapani V."/>
            <person name="Marshall H."/>
            <person name="Kissane S."/>
            <person name="Cuenca-Cambronero M."/>
            <person name="Asole G."/>
            <person name="Calvet F."/>
            <person name="Ruiz-Romero M."/>
            <person name="Marangio P."/>
            <person name="Guigo R."/>
            <person name="Rago D."/>
            <person name="Mirbahai L."/>
            <person name="Eastwood N."/>
            <person name="Colbourne J.K."/>
            <person name="Zhou J."/>
            <person name="Mallon E."/>
            <person name="Orsini L."/>
        </authorList>
    </citation>
    <scope>NUCLEOTIDE SEQUENCE [LARGE SCALE GENOMIC DNA]</scope>
    <source>
        <strain evidence="1">LRV0_1</strain>
    </source>
</reference>
<gene>
    <name evidence="1" type="ORF">OUZ56_011805</name>
</gene>
<evidence type="ECO:0000313" key="1">
    <source>
        <dbReference type="EMBL" id="KAK4006647.1"/>
    </source>
</evidence>
<dbReference type="Proteomes" id="UP001234178">
    <property type="component" value="Unassembled WGS sequence"/>
</dbReference>
<keyword evidence="2" id="KW-1185">Reference proteome</keyword>
<name>A0ABQ9Z168_9CRUS</name>
<organism evidence="1 2">
    <name type="scientific">Daphnia magna</name>
    <dbReference type="NCBI Taxonomy" id="35525"/>
    <lineage>
        <taxon>Eukaryota</taxon>
        <taxon>Metazoa</taxon>
        <taxon>Ecdysozoa</taxon>
        <taxon>Arthropoda</taxon>
        <taxon>Crustacea</taxon>
        <taxon>Branchiopoda</taxon>
        <taxon>Diplostraca</taxon>
        <taxon>Cladocera</taxon>
        <taxon>Anomopoda</taxon>
        <taxon>Daphniidae</taxon>
        <taxon>Daphnia</taxon>
    </lineage>
</organism>
<accession>A0ABQ9Z168</accession>
<dbReference type="EMBL" id="JAOYFB010000002">
    <property type="protein sequence ID" value="KAK4006647.1"/>
    <property type="molecule type" value="Genomic_DNA"/>
</dbReference>
<comment type="caution">
    <text evidence="1">The sequence shown here is derived from an EMBL/GenBank/DDBJ whole genome shotgun (WGS) entry which is preliminary data.</text>
</comment>
<proteinExistence type="predicted"/>
<protein>
    <submittedName>
        <fullName evidence="1">Uncharacterized protein</fullName>
    </submittedName>
</protein>